<evidence type="ECO:0000313" key="14">
    <source>
        <dbReference type="EMBL" id="RAR13948.1"/>
    </source>
</evidence>
<dbReference type="InterPro" id="IPR024084">
    <property type="entry name" value="IsoPropMal-DH-like_dom"/>
</dbReference>
<sequence length="1832" mass="205477">MLRFLDTRQPPRKYVIPGTPATAPSFNDSCETCRTRIWTHSSFETLKHAPAEQSRVSMHYRISSEQLWVSVLGGCGFCKTLADGVNGIVFLGELYGRFGKADSRSGSNATEERKNCDVANEVESEQSGQIETGWEDASTFNEEEFDDDVTGGWDTWKDRDTLIEACLFEVEISFERSQEGLFTFVNARIEAVDNTECPNELQKLRGNKAVELRYHISVERVAPSSLPSRLIQLCDDQSLRVIHTSTLSGCGPTFAALSYVWGTSQSFILLSTTESVLSKGFDEKRLPQTIRDAVTVTRRLGLQYIWVDALCIMQDSDMDKALELPKMRLIYKCATVTLVASVAQSATEGFLHRIEQTPDYSIEPVHIPFPANLSSKAPTRVMLSYPGSYKRWKDPINNRAWTFQELILSTRAIVFSYRGIECIDRTSLTPADGLLSGRDPQLPNLPWNGKMFSLATTPENARQKWLSIRGEYSRPIAEELGQRYHSRYLAGMWERDLTHDLQWRCSRNEMAESRDANLRPRAKEYVAPSWSWASVNSAVEDFVNVWGDEADGGGMGVKGDLGFQVVSCDVEFAVPGFEYGAVTSGILVAKGRVCTAIWRPHAKENSRNAFEFDGYFERIIGNDEASGLVYTGEAILDAVDPEMHDGAEVTCLATRLVENTPRQEDVEGLMLLPNPMGQYRRVGFFRAHTGIFEVNINTTALSDMGRIIDIATTAPPPSPPDQPPHTETGDYVLWNRFKEKGCTLVWAMRADDRAVGPFYQPARDTAASPFNTENDLTDWFWLPEDMVMDLDFYDLHHTWGIGSALDALGLNSKCDVDQEGRNSLLTIDHQDHESVEDVDDQYYYVKEKRRIYRATGASFIFTINAQDGVIMALNVIGPKHAGQDRDPVVEGSDLPDLRQFSDVAWIKWVMATEETSGSDIRNLRYFISVRVSNEETLSVLAQAMSARGWQLNNWPGHTFEDDSPEMKALIGSPNVQGFAYFLIQHKQQLGNKYISKIQVFKCDLEEQSPCIIVYVSQSNNEHPNSQPGEVEKRYGRIHMIVGLVGLFAIVGAAINEVCDNCSTDRPLAVNLSLLTEPNRIIDNGAGAAAPPPPPPPVPRRIEPAGDALWGQCKRKGCTLTWAMRKNDQEVGPYYNPQRNTSASPHQDEEDLTRWGWLEYPRGRINENFDDFYGTWGIGWALADLGVNDLSDAYEGGQNVIMSVGHEIPPPPLKDLKEDEDMDDWNPDFQTYEVDGKEYRRTGASYSFSINAIDGVVIGLNRKSPKYAAAERNPPVPNDGLPELSQFSDVAWIKWKERVRVEKEAKRKSSIIGLKYFFSVSIENKETISLLLRALHTTNSGVREWPGVTFEDESEEMKAIIGTPNIQGLAYFLVQHKADLGNMTAATSAQLSSPRRTTANSSLATTSRLYTQIGQYRMASSAGIKKIQVKNPVVELDGDEMTRIIWQVIKDKFIHPYLDIDLKYYDLGLPYRDETNDQVTLDAAEAIKKYSVGVKCATITPDEQRVEEFKLKKMWLSPNGTIRNHLGGTVFRAPIVIPTIPRLVPGWKQPIIIGRHAFGDQYRAKDRVIPGEGTLEMVYTPKGGKPEVIKVYDFPAEGGVAQTQYNTTESIAGFAHASFKMALDKKLPLYMSTKNTILKAYDGKFKDVFQAIYDSEYKKDFEAAKIWYEHRLIDDMVAQMIKSEGGYIIAMKNYDGDVQSDIVAQGFGSLGLMTSTLITPDGKTFEAEAAHGTVTRHFREHQKGNETSTNPIASIYAWTQGLAKRGELDNTQELVVFAQQLEKACVDTVDIDKIMTKDLALACGKKDRASWVTTNEYLDAVERRLKSSLKEKL</sequence>
<comment type="catalytic activity">
    <reaction evidence="12">
        <text>D-threo-isocitrate + NADP(+) = 2-oxoglutarate + CO2 + NADPH</text>
        <dbReference type="Rhea" id="RHEA:19629"/>
        <dbReference type="ChEBI" id="CHEBI:15562"/>
        <dbReference type="ChEBI" id="CHEBI:16526"/>
        <dbReference type="ChEBI" id="CHEBI:16810"/>
        <dbReference type="ChEBI" id="CHEBI:57783"/>
        <dbReference type="ChEBI" id="CHEBI:58349"/>
        <dbReference type="EC" id="1.1.1.42"/>
    </reaction>
</comment>
<evidence type="ECO:0000256" key="8">
    <source>
        <dbReference type="ARBA" id="ARBA00022842"/>
    </source>
</evidence>
<dbReference type="GO" id="GO:0006102">
    <property type="term" value="P:isocitrate metabolic process"/>
    <property type="evidence" value="ECO:0007669"/>
    <property type="project" value="InterPro"/>
</dbReference>
<comment type="caution">
    <text evidence="14">The sequence shown here is derived from an EMBL/GenBank/DDBJ whole genome shotgun (WGS) entry which is preliminary data.</text>
</comment>
<evidence type="ECO:0000256" key="1">
    <source>
        <dbReference type="ARBA" id="ARBA00001936"/>
    </source>
</evidence>
<dbReference type="Gene3D" id="3.40.718.10">
    <property type="entry name" value="Isopropylmalate Dehydrogenase"/>
    <property type="match status" value="1"/>
</dbReference>
<dbReference type="GO" id="GO:0006099">
    <property type="term" value="P:tricarboxylic acid cycle"/>
    <property type="evidence" value="ECO:0007669"/>
    <property type="project" value="UniProtKB-KW"/>
</dbReference>
<evidence type="ECO:0000256" key="7">
    <source>
        <dbReference type="ARBA" id="ARBA00022723"/>
    </source>
</evidence>
<evidence type="ECO:0000313" key="15">
    <source>
        <dbReference type="Proteomes" id="UP000249619"/>
    </source>
</evidence>
<comment type="similarity">
    <text evidence="3">Belongs to the isocitrate and isopropylmalate dehydrogenases family.</text>
</comment>
<comment type="cofactor">
    <cofactor evidence="2">
        <name>Mg(2+)</name>
        <dbReference type="ChEBI" id="CHEBI:18420"/>
    </cofactor>
</comment>
<evidence type="ECO:0000256" key="4">
    <source>
        <dbReference type="ARBA" id="ARBA00013013"/>
    </source>
</evidence>
<dbReference type="GO" id="GO:0005739">
    <property type="term" value="C:mitochondrion"/>
    <property type="evidence" value="ECO:0007669"/>
    <property type="project" value="TreeGrafter"/>
</dbReference>
<dbReference type="FunFam" id="3.40.718.10:FF:000002">
    <property type="entry name" value="Isocitrate dehydrogenase [NADP]"/>
    <property type="match status" value="1"/>
</dbReference>
<keyword evidence="8" id="KW-0460">Magnesium</keyword>
<gene>
    <name evidence="14" type="ORF">DDE83_002679</name>
</gene>
<dbReference type="Proteomes" id="UP000249619">
    <property type="component" value="Unassembled WGS sequence"/>
</dbReference>
<dbReference type="GO" id="GO:0051287">
    <property type="term" value="F:NAD binding"/>
    <property type="evidence" value="ECO:0007669"/>
    <property type="project" value="InterPro"/>
</dbReference>
<feature type="domain" description="Isopropylmalate dehydrogenase-like" evidence="13">
    <location>
        <begin position="1431"/>
        <end position="1820"/>
    </location>
</feature>
<dbReference type="GO" id="GO:0006097">
    <property type="term" value="P:glyoxylate cycle"/>
    <property type="evidence" value="ECO:0007669"/>
    <property type="project" value="UniProtKB-KW"/>
</dbReference>
<evidence type="ECO:0000256" key="11">
    <source>
        <dbReference type="ARBA" id="ARBA00023211"/>
    </source>
</evidence>
<dbReference type="GO" id="GO:0004450">
    <property type="term" value="F:isocitrate dehydrogenase (NADP+) activity"/>
    <property type="evidence" value="ECO:0007669"/>
    <property type="project" value="UniProtKB-EC"/>
</dbReference>
<dbReference type="EC" id="1.1.1.42" evidence="4"/>
<evidence type="ECO:0000256" key="3">
    <source>
        <dbReference type="ARBA" id="ARBA00007769"/>
    </source>
</evidence>
<keyword evidence="9" id="KW-0521">NADP</keyword>
<dbReference type="GO" id="GO:0006739">
    <property type="term" value="P:NADP+ metabolic process"/>
    <property type="evidence" value="ECO:0007669"/>
    <property type="project" value="TreeGrafter"/>
</dbReference>
<dbReference type="InterPro" id="IPR010730">
    <property type="entry name" value="HET"/>
</dbReference>
<keyword evidence="5" id="KW-0329">Glyoxylate bypass</keyword>
<evidence type="ECO:0000256" key="10">
    <source>
        <dbReference type="ARBA" id="ARBA00023002"/>
    </source>
</evidence>
<dbReference type="SMART" id="SM01329">
    <property type="entry name" value="Iso_dh"/>
    <property type="match status" value="1"/>
</dbReference>
<reference evidence="15" key="1">
    <citation type="submission" date="2018-05" db="EMBL/GenBank/DDBJ databases">
        <title>Draft genome sequence of Stemphylium lycopersici strain CIDEFI 213.</title>
        <authorList>
            <person name="Medina R."/>
            <person name="Franco M.E.E."/>
            <person name="Lucentini C.G."/>
            <person name="Saparrat M.C.N."/>
            <person name="Balatti P.A."/>
        </authorList>
    </citation>
    <scope>NUCLEOTIDE SEQUENCE [LARGE SCALE GENOMIC DNA]</scope>
    <source>
        <strain evidence="15">CIDEFI 213</strain>
    </source>
</reference>
<evidence type="ECO:0000256" key="12">
    <source>
        <dbReference type="ARBA" id="ARBA00023554"/>
    </source>
</evidence>
<dbReference type="NCBIfam" id="TIGR00127">
    <property type="entry name" value="nadp_idh_euk"/>
    <property type="match status" value="1"/>
</dbReference>
<comment type="cofactor">
    <cofactor evidence="1">
        <name>Mn(2+)</name>
        <dbReference type="ChEBI" id="CHEBI:29035"/>
    </cofactor>
</comment>
<protein>
    <recommendedName>
        <fullName evidence="4">isocitrate dehydrogenase (NADP(+))</fullName>
        <ecNumber evidence="4">1.1.1.42</ecNumber>
    </recommendedName>
</protein>
<accession>A0A364N9C0</accession>
<evidence type="ECO:0000256" key="6">
    <source>
        <dbReference type="ARBA" id="ARBA00022532"/>
    </source>
</evidence>
<name>A0A364N9C0_STELY</name>
<dbReference type="InterPro" id="IPR004790">
    <property type="entry name" value="Isocitrate_DH_NADP"/>
</dbReference>
<evidence type="ECO:0000256" key="5">
    <source>
        <dbReference type="ARBA" id="ARBA00022435"/>
    </source>
</evidence>
<dbReference type="NCBIfam" id="NF006156">
    <property type="entry name" value="PRK08299.1"/>
    <property type="match status" value="1"/>
</dbReference>
<dbReference type="InterPro" id="IPR019818">
    <property type="entry name" value="IsoCit/isopropylmalate_DH_CS"/>
</dbReference>
<dbReference type="PANTHER" id="PTHR11822:SF21">
    <property type="entry name" value="ISOCITRATE DEHYDROGENASE [NADP], MITOCHONDRIAL"/>
    <property type="match status" value="1"/>
</dbReference>
<evidence type="ECO:0000259" key="13">
    <source>
        <dbReference type="SMART" id="SM01329"/>
    </source>
</evidence>
<dbReference type="SUPFAM" id="SSF53659">
    <property type="entry name" value="Isocitrate/Isopropylmalate dehydrogenase-like"/>
    <property type="match status" value="1"/>
</dbReference>
<dbReference type="Pfam" id="PF00180">
    <property type="entry name" value="Iso_dh"/>
    <property type="match status" value="1"/>
</dbReference>
<organism evidence="14 15">
    <name type="scientific">Stemphylium lycopersici</name>
    <name type="common">Tomato gray leaf spot disease fungus</name>
    <name type="synonym">Thyrospora lycopersici</name>
    <dbReference type="NCBI Taxonomy" id="183478"/>
    <lineage>
        <taxon>Eukaryota</taxon>
        <taxon>Fungi</taxon>
        <taxon>Dikarya</taxon>
        <taxon>Ascomycota</taxon>
        <taxon>Pezizomycotina</taxon>
        <taxon>Dothideomycetes</taxon>
        <taxon>Pleosporomycetidae</taxon>
        <taxon>Pleosporales</taxon>
        <taxon>Pleosporineae</taxon>
        <taxon>Pleosporaceae</taxon>
        <taxon>Stemphylium</taxon>
    </lineage>
</organism>
<dbReference type="PROSITE" id="PS00470">
    <property type="entry name" value="IDH_IMDH"/>
    <property type="match status" value="1"/>
</dbReference>
<proteinExistence type="inferred from homology"/>
<keyword evidence="10 14" id="KW-0560">Oxidoreductase</keyword>
<dbReference type="GO" id="GO:0000287">
    <property type="term" value="F:magnesium ion binding"/>
    <property type="evidence" value="ECO:0007669"/>
    <property type="project" value="InterPro"/>
</dbReference>
<dbReference type="EMBL" id="QGDH01000028">
    <property type="protein sequence ID" value="RAR13948.1"/>
    <property type="molecule type" value="Genomic_DNA"/>
</dbReference>
<dbReference type="PANTHER" id="PTHR11822">
    <property type="entry name" value="NADP-SPECIFIC ISOCITRATE DEHYDROGENASE"/>
    <property type="match status" value="1"/>
</dbReference>
<keyword evidence="7" id="KW-0479">Metal-binding</keyword>
<keyword evidence="15" id="KW-1185">Reference proteome</keyword>
<keyword evidence="6" id="KW-0816">Tricarboxylic acid cycle</keyword>
<keyword evidence="11" id="KW-0464">Manganese</keyword>
<evidence type="ECO:0000256" key="9">
    <source>
        <dbReference type="ARBA" id="ARBA00022857"/>
    </source>
</evidence>
<dbReference type="STRING" id="183478.A0A364N9C0"/>
<dbReference type="Pfam" id="PF06985">
    <property type="entry name" value="HET"/>
    <property type="match status" value="1"/>
</dbReference>
<evidence type="ECO:0000256" key="2">
    <source>
        <dbReference type="ARBA" id="ARBA00001946"/>
    </source>
</evidence>